<sequence length="213" mass="22530">MSRVFTPAQLGDAQTVSIGMLGKTGGSATPFRARFADGQEVNHTRPASAQPAGRLDPIEQARADAFAEGFDAGMRIAGENHAADAEASLRLAQALEQIVPAANGALSEMLSAAVIRLVSQIVGEAPVNAELLYQRVEAVAAFIEQDQANSILCLNPEDIALLGGREIGYRIQPDASVSRGCVRLDAGDGWIEHGPDVQLSRLKALLDDMEGER</sequence>
<dbReference type="OrthoDB" id="7449114at2"/>
<evidence type="ECO:0000313" key="2">
    <source>
        <dbReference type="Proteomes" id="UP000290958"/>
    </source>
</evidence>
<keyword evidence="1" id="KW-0969">Cilium</keyword>
<keyword evidence="1" id="KW-0282">Flagellum</keyword>
<comment type="caution">
    <text evidence="1">The sequence shown here is derived from an EMBL/GenBank/DDBJ whole genome shotgun (WGS) entry which is preliminary data.</text>
</comment>
<proteinExistence type="predicted"/>
<evidence type="ECO:0000313" key="1">
    <source>
        <dbReference type="EMBL" id="RXR31075.1"/>
    </source>
</evidence>
<dbReference type="EMBL" id="SBKP01000001">
    <property type="protein sequence ID" value="RXR31075.1"/>
    <property type="molecule type" value="Genomic_DNA"/>
</dbReference>
<dbReference type="AlphaFoldDB" id="A0A4Q1KNH2"/>
<protein>
    <submittedName>
        <fullName evidence="1">Flagellar biosynthesis protein</fullName>
    </submittedName>
</protein>
<gene>
    <name evidence="1" type="ORF">EQG66_02020</name>
</gene>
<accession>A0A4Q1KNH2</accession>
<name>A0A4Q1KNH2_9SPHN</name>
<keyword evidence="1" id="KW-0966">Cell projection</keyword>
<organism evidence="1 2">
    <name type="scientific">Sphingobium fluviale</name>
    <dbReference type="NCBI Taxonomy" id="2506423"/>
    <lineage>
        <taxon>Bacteria</taxon>
        <taxon>Pseudomonadati</taxon>
        <taxon>Pseudomonadota</taxon>
        <taxon>Alphaproteobacteria</taxon>
        <taxon>Sphingomonadales</taxon>
        <taxon>Sphingomonadaceae</taxon>
        <taxon>Sphingobium</taxon>
    </lineage>
</organism>
<dbReference type="RefSeq" id="WP_129402843.1">
    <property type="nucleotide sequence ID" value="NZ_SBKP01000001.1"/>
</dbReference>
<keyword evidence="2" id="KW-1185">Reference proteome</keyword>
<dbReference type="Proteomes" id="UP000290958">
    <property type="component" value="Unassembled WGS sequence"/>
</dbReference>
<reference evidence="2" key="1">
    <citation type="submission" date="2019-01" db="EMBL/GenBank/DDBJ databases">
        <title>Cytophagaceae bacterium strain CAR-16.</title>
        <authorList>
            <person name="Chen W.-M."/>
        </authorList>
    </citation>
    <scope>NUCLEOTIDE SEQUENCE [LARGE SCALE GENOMIC DNA]</scope>
    <source>
        <strain evidence="2">CHR27</strain>
    </source>
</reference>